<proteinExistence type="inferred from homology"/>
<evidence type="ECO:0000256" key="4">
    <source>
        <dbReference type="ARBA" id="ARBA00011245"/>
    </source>
</evidence>
<keyword evidence="6" id="KW-0964">Secreted</keyword>
<evidence type="ECO:0000256" key="3">
    <source>
        <dbReference type="ARBA" id="ARBA00010790"/>
    </source>
</evidence>
<feature type="signal peptide" evidence="17">
    <location>
        <begin position="1"/>
        <end position="22"/>
    </location>
</feature>
<name>A0AAD5VKX1_9AGAR</name>
<evidence type="ECO:0000256" key="15">
    <source>
        <dbReference type="PIRSR" id="PIRSR000137-1"/>
    </source>
</evidence>
<dbReference type="GO" id="GO:0005576">
    <property type="term" value="C:extracellular region"/>
    <property type="evidence" value="ECO:0007669"/>
    <property type="project" value="UniProtKB-SubCell"/>
</dbReference>
<dbReference type="EMBL" id="JANIEX010000989">
    <property type="protein sequence ID" value="KAJ3561543.1"/>
    <property type="molecule type" value="Genomic_DNA"/>
</dbReference>
<reference evidence="20" key="1">
    <citation type="submission" date="2022-07" db="EMBL/GenBank/DDBJ databases">
        <title>Genome Sequence of Leucocoprinus birnbaumii.</title>
        <authorList>
            <person name="Buettner E."/>
        </authorList>
    </citation>
    <scope>NUCLEOTIDE SEQUENCE</scope>
    <source>
        <strain evidence="20">VT141</strain>
    </source>
</reference>
<organism evidence="20 21">
    <name type="scientific">Leucocoprinus birnbaumii</name>
    <dbReference type="NCBI Taxonomy" id="56174"/>
    <lineage>
        <taxon>Eukaryota</taxon>
        <taxon>Fungi</taxon>
        <taxon>Dikarya</taxon>
        <taxon>Basidiomycota</taxon>
        <taxon>Agaricomycotina</taxon>
        <taxon>Agaricomycetes</taxon>
        <taxon>Agaricomycetidae</taxon>
        <taxon>Agaricales</taxon>
        <taxon>Agaricineae</taxon>
        <taxon>Agaricaceae</taxon>
        <taxon>Leucocoprinus</taxon>
    </lineage>
</organism>
<dbReference type="EC" id="1.1.99.29" evidence="5"/>
<comment type="catalytic activity">
    <reaction evidence="12">
        <text>pyranose + acceptor = pyranos-3-ulose + reduced acceptor.</text>
        <dbReference type="EC" id="1.1.99.29"/>
    </reaction>
</comment>
<dbReference type="GO" id="GO:0050660">
    <property type="term" value="F:flavin adenine dinucleotide binding"/>
    <property type="evidence" value="ECO:0007669"/>
    <property type="project" value="InterPro"/>
</dbReference>
<protein>
    <recommendedName>
        <fullName evidence="5">pyranose dehydrogenase (acceptor)</fullName>
        <ecNumber evidence="5">1.1.99.29</ecNumber>
    </recommendedName>
</protein>
<comment type="catalytic activity">
    <reaction evidence="14">
        <text>a pyranoside + acceptor = a pyranosid-3,4-diulose + reduced acceptor.</text>
        <dbReference type="EC" id="1.1.99.29"/>
    </reaction>
</comment>
<feature type="chain" id="PRO_5042166731" description="pyranose dehydrogenase (acceptor)" evidence="17">
    <location>
        <begin position="23"/>
        <end position="588"/>
    </location>
</feature>
<evidence type="ECO:0000313" key="21">
    <source>
        <dbReference type="Proteomes" id="UP001213000"/>
    </source>
</evidence>
<dbReference type="InterPro" id="IPR012132">
    <property type="entry name" value="GMC_OxRdtase"/>
</dbReference>
<dbReference type="GO" id="GO:0033718">
    <property type="term" value="F:pyranose dehydrogenase (acceptor) activity"/>
    <property type="evidence" value="ECO:0007669"/>
    <property type="project" value="UniProtKB-EC"/>
</dbReference>
<evidence type="ECO:0000256" key="6">
    <source>
        <dbReference type="ARBA" id="ARBA00022525"/>
    </source>
</evidence>
<evidence type="ECO:0000256" key="12">
    <source>
        <dbReference type="ARBA" id="ARBA00034029"/>
    </source>
</evidence>
<dbReference type="Pfam" id="PF00732">
    <property type="entry name" value="GMC_oxred_N"/>
    <property type="match status" value="1"/>
</dbReference>
<comment type="subcellular location">
    <subcellularLocation>
        <location evidence="2">Secreted</location>
    </subcellularLocation>
</comment>
<keyword evidence="21" id="KW-1185">Reference proteome</keyword>
<dbReference type="Proteomes" id="UP001213000">
    <property type="component" value="Unassembled WGS sequence"/>
</dbReference>
<dbReference type="Gene3D" id="3.30.560.10">
    <property type="entry name" value="Glucose Oxidase, domain 3"/>
    <property type="match status" value="1"/>
</dbReference>
<dbReference type="PANTHER" id="PTHR11552:SF147">
    <property type="entry name" value="CHOLINE DEHYDROGENASE, MITOCHONDRIAL"/>
    <property type="match status" value="1"/>
</dbReference>
<accession>A0AAD5VKX1</accession>
<keyword evidence="17" id="KW-0732">Signal</keyword>
<evidence type="ECO:0000256" key="7">
    <source>
        <dbReference type="ARBA" id="ARBA00022630"/>
    </source>
</evidence>
<feature type="active site" description="Proton acceptor" evidence="15">
    <location>
        <position position="567"/>
    </location>
</feature>
<gene>
    <name evidence="20" type="ORF">NP233_g10130</name>
</gene>
<feature type="domain" description="Glucose-methanol-choline oxidoreductase N-terminal" evidence="18">
    <location>
        <begin position="38"/>
        <end position="341"/>
    </location>
</feature>
<feature type="domain" description="Glucose-methanol-choline oxidoreductase C-terminal" evidence="19">
    <location>
        <begin position="441"/>
        <end position="576"/>
    </location>
</feature>
<evidence type="ECO:0000256" key="14">
    <source>
        <dbReference type="ARBA" id="ARBA00034059"/>
    </source>
</evidence>
<dbReference type="Gene3D" id="3.50.50.60">
    <property type="entry name" value="FAD/NAD(P)-binding domain"/>
    <property type="match status" value="1"/>
</dbReference>
<evidence type="ECO:0000256" key="8">
    <source>
        <dbReference type="ARBA" id="ARBA00022827"/>
    </source>
</evidence>
<evidence type="ECO:0000256" key="17">
    <source>
        <dbReference type="SAM" id="SignalP"/>
    </source>
</evidence>
<dbReference type="Pfam" id="PF05199">
    <property type="entry name" value="GMC_oxred_C"/>
    <property type="match status" value="1"/>
</dbReference>
<comment type="similarity">
    <text evidence="3">Belongs to the GMC oxidoreductase family.</text>
</comment>
<comment type="catalytic activity">
    <reaction evidence="11">
        <text>pyranose + acceptor = pyranos-2,3-diulose + reduced acceptor.</text>
        <dbReference type="EC" id="1.1.99.29"/>
    </reaction>
</comment>
<feature type="active site" description="Proton donor" evidence="15">
    <location>
        <position position="523"/>
    </location>
</feature>
<evidence type="ECO:0000259" key="18">
    <source>
        <dbReference type="Pfam" id="PF00732"/>
    </source>
</evidence>
<evidence type="ECO:0000256" key="9">
    <source>
        <dbReference type="ARBA" id="ARBA00024699"/>
    </source>
</evidence>
<evidence type="ECO:0000256" key="2">
    <source>
        <dbReference type="ARBA" id="ARBA00004613"/>
    </source>
</evidence>
<keyword evidence="8 16" id="KW-0274">FAD</keyword>
<evidence type="ECO:0000313" key="20">
    <source>
        <dbReference type="EMBL" id="KAJ3561543.1"/>
    </source>
</evidence>
<comment type="caution">
    <text evidence="20">The sequence shown here is derived from an EMBL/GenBank/DDBJ whole genome shotgun (WGS) entry which is preliminary data.</text>
</comment>
<comment type="subunit">
    <text evidence="4">Monomer.</text>
</comment>
<evidence type="ECO:0000256" key="5">
    <source>
        <dbReference type="ARBA" id="ARBA00013177"/>
    </source>
</evidence>
<feature type="binding site" evidence="16">
    <location>
        <position position="260"/>
    </location>
    <ligand>
        <name>FAD</name>
        <dbReference type="ChEBI" id="CHEBI:57692"/>
    </ligand>
</feature>
<sequence length="588" mass="63464">MLRSTFRSLLCTVLLIIHASFGAVIFQSIDALPPGIEYDFIVAGGGVGGSLVATRLAQNQKWNVLVVEAGASNEDFWETRVPGFWPLLGKTAMDWNYTTVPQPGLNNRAVDYSRAKVLGGCSSHNAMIYTRGSKSEWNQYAEVTGNKGLKWNSVLPLLMKAEKWGQSPNASSNTGHYNPAFHGKGGELLTQAPYSIHPFNDMLMQSSKELPDEFPFDEDWSDGTPIGTSAISPEAERSSAATAFLGNTGKNVHVLLHTQVTRVLPTTSHGTEFRIIEVGSGPGSKLRQIKAKREVILSSGIFGTPQILQNSGIGKQSDLDAAGVRTIVDNPSVGKNLSDHVSAFATFSTNIAVTTYNQTVALQEWNTTRTGPLTRSFQLNHMSFIRLPEDSPPFTTEGFSDPTSGKDTPHVEFTFFAIGSPDPANGVVNATVQVYVINLHPISRGSVTIKSSDPFEYPSIDVGLLAEKMDMSVLREGIRSLRRLFSAPVFNGSIFGSVIPPANVTSDEDLESFLRATGGTWLHGVGSASMSPKGARWGVVDPDFRVKGTKGLRVVDASVIPLLPSAHTQVPTYGFAEVASLMIAQQYA</sequence>
<comment type="cofactor">
    <cofactor evidence="1 16">
        <name>FAD</name>
        <dbReference type="ChEBI" id="CHEBI:57692"/>
    </cofactor>
</comment>
<dbReference type="SUPFAM" id="SSF51905">
    <property type="entry name" value="FAD/NAD(P)-binding domain"/>
    <property type="match status" value="1"/>
</dbReference>
<dbReference type="PIRSF" id="PIRSF000137">
    <property type="entry name" value="Alcohol_oxidase"/>
    <property type="match status" value="1"/>
</dbReference>
<evidence type="ECO:0000256" key="10">
    <source>
        <dbReference type="ARBA" id="ARBA00033986"/>
    </source>
</evidence>
<dbReference type="InterPro" id="IPR036188">
    <property type="entry name" value="FAD/NAD-bd_sf"/>
</dbReference>
<comment type="catalytic activity">
    <reaction evidence="10">
        <text>pyranose + acceptor = pyranos-2-ulose + reduced acceptor.</text>
        <dbReference type="EC" id="1.1.99.29"/>
    </reaction>
</comment>
<evidence type="ECO:0000256" key="16">
    <source>
        <dbReference type="PIRSR" id="PIRSR000137-2"/>
    </source>
</evidence>
<evidence type="ECO:0000256" key="13">
    <source>
        <dbReference type="ARBA" id="ARBA00034050"/>
    </source>
</evidence>
<dbReference type="SUPFAM" id="SSF54373">
    <property type="entry name" value="FAD-linked reductases, C-terminal domain"/>
    <property type="match status" value="1"/>
</dbReference>
<evidence type="ECO:0000259" key="19">
    <source>
        <dbReference type="Pfam" id="PF05199"/>
    </source>
</evidence>
<keyword evidence="7" id="KW-0285">Flavoprotein</keyword>
<comment type="catalytic activity">
    <reaction evidence="13">
        <text>a pyranoside + acceptor = a pyranosid-3-ulose + reduced acceptor.</text>
        <dbReference type="EC" id="1.1.99.29"/>
    </reaction>
</comment>
<dbReference type="InterPro" id="IPR007867">
    <property type="entry name" value="GMC_OxRtase_C"/>
</dbReference>
<comment type="function">
    <text evidence="9">Catalyzes the single-oxidation or sequential double oxidation reaction of carbohydrates primarily at carbon-2 and/or carbon-3 with the concomitant reduction of the flavin. The enzyme exhibits a broad sugar substrate specificity, oxidizing different aldopyranoses to the corresponding C-1, C-2, C-3 or C-1,2, C-2,3 and C-3,4 (di)dehydro sugars with substrate-specific regioselectivity. Accepts only a narrow range of electron acceptors such as substituted benzoquinones and complexed metal ions and reacts extremely slowly with O(2) as acceptor. May play a role in the natural recycling of plant matter by oxidizing all major monosaccharides in lignocellulose and by reducing quinone compounds or reactive radical species generated during lignin depolymerization.</text>
</comment>
<feature type="binding site" evidence="16">
    <location>
        <position position="117"/>
    </location>
    <ligand>
        <name>FAD</name>
        <dbReference type="ChEBI" id="CHEBI:57692"/>
    </ligand>
</feature>
<evidence type="ECO:0000256" key="11">
    <source>
        <dbReference type="ARBA" id="ARBA00034010"/>
    </source>
</evidence>
<dbReference type="PANTHER" id="PTHR11552">
    <property type="entry name" value="GLUCOSE-METHANOL-CHOLINE GMC OXIDOREDUCTASE"/>
    <property type="match status" value="1"/>
</dbReference>
<dbReference type="InterPro" id="IPR000172">
    <property type="entry name" value="GMC_OxRdtase_N"/>
</dbReference>
<dbReference type="AlphaFoldDB" id="A0AAD5VKX1"/>
<evidence type="ECO:0000256" key="1">
    <source>
        <dbReference type="ARBA" id="ARBA00001974"/>
    </source>
</evidence>